<keyword evidence="5 7" id="KW-0378">Hydrolase</keyword>
<feature type="domain" description="Glycoside hydrolase family 3 N-terminal" evidence="9">
    <location>
        <begin position="60"/>
        <end position="374"/>
    </location>
</feature>
<name>A0A239A7J4_9ACTN</name>
<organism evidence="11 12">
    <name type="scientific">Actinomadura mexicana</name>
    <dbReference type="NCBI Taxonomy" id="134959"/>
    <lineage>
        <taxon>Bacteria</taxon>
        <taxon>Bacillati</taxon>
        <taxon>Actinomycetota</taxon>
        <taxon>Actinomycetes</taxon>
        <taxon>Streptosporangiales</taxon>
        <taxon>Thermomonosporaceae</taxon>
        <taxon>Actinomadura</taxon>
    </lineage>
</organism>
<dbReference type="InterPro" id="IPR001764">
    <property type="entry name" value="Glyco_hydro_3_N"/>
</dbReference>
<comment type="catalytic activity">
    <reaction evidence="1">
        <text>Hydrolysis of terminal, non-reducing beta-D-glucosyl residues with release of beta-D-glucose.</text>
        <dbReference type="EC" id="3.2.1.21"/>
    </reaction>
</comment>
<dbReference type="PANTHER" id="PTHR30620">
    <property type="entry name" value="PERIPLASMIC BETA-GLUCOSIDASE-RELATED"/>
    <property type="match status" value="1"/>
</dbReference>
<keyword evidence="6 7" id="KW-0326">Glycosidase</keyword>
<dbReference type="Pfam" id="PF01915">
    <property type="entry name" value="Glyco_hydro_3_C"/>
    <property type="match status" value="1"/>
</dbReference>
<dbReference type="RefSeq" id="WP_245919570.1">
    <property type="nucleotide sequence ID" value="NZ_FZNP01000008.1"/>
</dbReference>
<dbReference type="InterPro" id="IPR017853">
    <property type="entry name" value="GH"/>
</dbReference>
<reference evidence="12" key="1">
    <citation type="submission" date="2017-06" db="EMBL/GenBank/DDBJ databases">
        <authorList>
            <person name="Varghese N."/>
            <person name="Submissions S."/>
        </authorList>
    </citation>
    <scope>NUCLEOTIDE SEQUENCE [LARGE SCALE GENOMIC DNA]</scope>
    <source>
        <strain evidence="12">DSM 44485</strain>
    </source>
</reference>
<dbReference type="Proteomes" id="UP000198420">
    <property type="component" value="Unassembled WGS sequence"/>
</dbReference>
<feature type="signal peptide" evidence="8">
    <location>
        <begin position="1"/>
        <end position="33"/>
    </location>
</feature>
<dbReference type="SUPFAM" id="SSF52279">
    <property type="entry name" value="Beta-D-glucan exohydrolase, C-terminal domain"/>
    <property type="match status" value="1"/>
</dbReference>
<evidence type="ECO:0000256" key="1">
    <source>
        <dbReference type="ARBA" id="ARBA00000448"/>
    </source>
</evidence>
<evidence type="ECO:0000256" key="3">
    <source>
        <dbReference type="ARBA" id="ARBA00012744"/>
    </source>
</evidence>
<dbReference type="Gene3D" id="3.40.50.1700">
    <property type="entry name" value="Glycoside hydrolase family 3 C-terminal domain"/>
    <property type="match status" value="1"/>
</dbReference>
<dbReference type="GO" id="GO:0008422">
    <property type="term" value="F:beta-glucosidase activity"/>
    <property type="evidence" value="ECO:0007669"/>
    <property type="project" value="UniProtKB-EC"/>
</dbReference>
<feature type="domain" description="Glycoside hydrolase family 3 C-terminal" evidence="10">
    <location>
        <begin position="413"/>
        <end position="614"/>
    </location>
</feature>
<evidence type="ECO:0000313" key="11">
    <source>
        <dbReference type="EMBL" id="SNR91402.1"/>
    </source>
</evidence>
<evidence type="ECO:0000256" key="5">
    <source>
        <dbReference type="ARBA" id="ARBA00022801"/>
    </source>
</evidence>
<dbReference type="PRINTS" id="PR00133">
    <property type="entry name" value="GLHYDRLASE3"/>
</dbReference>
<dbReference type="SUPFAM" id="SSF51445">
    <property type="entry name" value="(Trans)glycosidases"/>
    <property type="match status" value="1"/>
</dbReference>
<accession>A0A239A7J4</accession>
<dbReference type="InterPro" id="IPR002772">
    <property type="entry name" value="Glyco_hydro_3_C"/>
</dbReference>
<keyword evidence="4 8" id="KW-0732">Signal</keyword>
<dbReference type="PROSITE" id="PS00775">
    <property type="entry name" value="GLYCOSYL_HYDROL_F3"/>
    <property type="match status" value="1"/>
</dbReference>
<keyword evidence="12" id="KW-1185">Reference proteome</keyword>
<feature type="chain" id="PRO_5012805530" description="beta-glucosidase" evidence="8">
    <location>
        <begin position="34"/>
        <end position="615"/>
    </location>
</feature>
<evidence type="ECO:0000256" key="7">
    <source>
        <dbReference type="RuleBase" id="RU361161"/>
    </source>
</evidence>
<dbReference type="EC" id="3.2.1.21" evidence="3"/>
<dbReference type="PANTHER" id="PTHR30620:SF16">
    <property type="entry name" value="LYSOSOMAL BETA GLUCOSIDASE"/>
    <property type="match status" value="1"/>
</dbReference>
<dbReference type="Gene3D" id="3.20.20.300">
    <property type="entry name" value="Glycoside hydrolase, family 3, N-terminal domain"/>
    <property type="match status" value="1"/>
</dbReference>
<evidence type="ECO:0000256" key="4">
    <source>
        <dbReference type="ARBA" id="ARBA00022729"/>
    </source>
</evidence>
<dbReference type="InterPro" id="IPR036962">
    <property type="entry name" value="Glyco_hydro_3_N_sf"/>
</dbReference>
<dbReference type="InterPro" id="IPR019800">
    <property type="entry name" value="Glyco_hydro_3_AS"/>
</dbReference>
<dbReference type="EMBL" id="FZNP01000008">
    <property type="protein sequence ID" value="SNR91402.1"/>
    <property type="molecule type" value="Genomic_DNA"/>
</dbReference>
<evidence type="ECO:0000256" key="2">
    <source>
        <dbReference type="ARBA" id="ARBA00005336"/>
    </source>
</evidence>
<dbReference type="GO" id="GO:0009251">
    <property type="term" value="P:glucan catabolic process"/>
    <property type="evidence" value="ECO:0007669"/>
    <property type="project" value="TreeGrafter"/>
</dbReference>
<dbReference type="AlphaFoldDB" id="A0A239A7J4"/>
<protein>
    <recommendedName>
        <fullName evidence="3">beta-glucosidase</fullName>
        <ecNumber evidence="3">3.2.1.21</ecNumber>
    </recommendedName>
</protein>
<comment type="similarity">
    <text evidence="2 7">Belongs to the glycosyl hydrolase 3 family.</text>
</comment>
<evidence type="ECO:0000313" key="12">
    <source>
        <dbReference type="Proteomes" id="UP000198420"/>
    </source>
</evidence>
<dbReference type="Pfam" id="PF00933">
    <property type="entry name" value="Glyco_hydro_3"/>
    <property type="match status" value="1"/>
</dbReference>
<sequence length="615" mass="65627">MYCSSPRALRSRAAGLSMLAALTLTVHGGPARAASGPAPYLDPQLSVEDRVDDLLDRMSLADKLGQMTQPERRYVTPEEVTRYRIGSVLSSGGSAPSPNTPRSWADMYDGLQRAALAAPLRVPMMYGADAVHGHNNVAGATIFPHDIGLGAARDPALVRRIGAVTAAELTGTGVDWDFAPCLCVVRDDRWGRAYESFGEVPELPAIMTTLIDGLQGDELGGPTSVLATAKHYLGDGGTEGGDDRGDTRISEGELRAVHLPPFREAVRRGVGAVMVSYSSWNGLKMHRNKYLISDVLKRELGFTGFVVSDYNGIDGIDGRRGFTEDEVAAAVNAGIDMVMVPAEWRRFIDYLRDAVKDGAVPMSRVDDANRRILTRKFQLGLFEQPMADRTYLRTVGSAGHRALARRAVAGSQVLLKNAGGVLPLDRDDKVFVAGRSADDIGMQSGGWTISWQGAPGPTTKGTTILQGIRKAADPSATVTYGRDGTGIDGSYDAAIAVVGEKPYAEYHGDLTGDMGLDDADRATIDRLRASGVPVVVVLVSGRPLDIASDLPGWSALVEAWLPGSEGAGVADVLYGTTAPTGRLPVTWMRAASQQPINRGDGKKPLFPFGYGLTYR</sequence>
<proteinExistence type="inferred from homology"/>
<evidence type="ECO:0000256" key="8">
    <source>
        <dbReference type="SAM" id="SignalP"/>
    </source>
</evidence>
<gene>
    <name evidence="11" type="ORF">SAMN06265355_108231</name>
</gene>
<dbReference type="InterPro" id="IPR051915">
    <property type="entry name" value="Cellulose_Degrad_GH3"/>
</dbReference>
<evidence type="ECO:0000259" key="9">
    <source>
        <dbReference type="Pfam" id="PF00933"/>
    </source>
</evidence>
<evidence type="ECO:0000259" key="10">
    <source>
        <dbReference type="Pfam" id="PF01915"/>
    </source>
</evidence>
<evidence type="ECO:0000256" key="6">
    <source>
        <dbReference type="ARBA" id="ARBA00023295"/>
    </source>
</evidence>
<dbReference type="InterPro" id="IPR036881">
    <property type="entry name" value="Glyco_hydro_3_C_sf"/>
</dbReference>